<dbReference type="PANTHER" id="PTHR42872">
    <property type="entry name" value="PROTEIN-GLUTAMATE METHYLESTERASE/PROTEIN-GLUTAMINE GLUTAMINASE"/>
    <property type="match status" value="1"/>
</dbReference>
<feature type="domain" description="CheB-type methylesterase" evidence="5">
    <location>
        <begin position="15"/>
        <end position="201"/>
    </location>
</feature>
<dbReference type="GO" id="GO:0000156">
    <property type="term" value="F:phosphorelay response regulator activity"/>
    <property type="evidence" value="ECO:0007669"/>
    <property type="project" value="InterPro"/>
</dbReference>
<keyword evidence="1 4" id="KW-0378">Hydrolase</keyword>
<dbReference type="GO" id="GO:0006935">
    <property type="term" value="P:chemotaxis"/>
    <property type="evidence" value="ECO:0007669"/>
    <property type="project" value="UniProtKB-UniRule"/>
</dbReference>
<evidence type="ECO:0000256" key="1">
    <source>
        <dbReference type="ARBA" id="ARBA00022801"/>
    </source>
</evidence>
<feature type="active site" evidence="4">
    <location>
        <position position="28"/>
    </location>
</feature>
<sequence length="206" mass="21295">MPLRTLRRPSELRHALAGVPRTVLIGGSAGAIEALGALLPQLRAGVALALVVVVHLPADQPSLLPEVFAPRLPFDVAEAADKEPLRAGCLRFAPPGYHLLIEREGCFALDLDAPVHFSRPSIDVLFSSAASALGADAIGVLLSGANDDGAAGLEAIWRAGGLTLVQHPADARVATMPDAALARFRPAAVLGAADIGRYLSALESPT</sequence>
<accession>A0A8B6XBJ5</accession>
<evidence type="ECO:0000256" key="2">
    <source>
        <dbReference type="ARBA" id="ARBA00039140"/>
    </source>
</evidence>
<dbReference type="Proteomes" id="UP000675920">
    <property type="component" value="Unplaced"/>
</dbReference>
<dbReference type="Gene3D" id="3.40.50.180">
    <property type="entry name" value="Methylesterase CheB, C-terminal domain"/>
    <property type="match status" value="1"/>
</dbReference>
<reference evidence="7" key="1">
    <citation type="submission" date="2025-08" db="UniProtKB">
        <authorList>
            <consortium name="RefSeq"/>
        </authorList>
    </citation>
    <scope>IDENTIFICATION</scope>
</reference>
<dbReference type="AlphaFoldDB" id="A0A8B6XBJ5"/>
<comment type="catalytic activity">
    <reaction evidence="3">
        <text>[protein]-L-glutamate 5-O-methyl ester + H2O = L-glutamyl-[protein] + methanol + H(+)</text>
        <dbReference type="Rhea" id="RHEA:23236"/>
        <dbReference type="Rhea" id="RHEA-COMP:10208"/>
        <dbReference type="Rhea" id="RHEA-COMP:10311"/>
        <dbReference type="ChEBI" id="CHEBI:15377"/>
        <dbReference type="ChEBI" id="CHEBI:15378"/>
        <dbReference type="ChEBI" id="CHEBI:17790"/>
        <dbReference type="ChEBI" id="CHEBI:29973"/>
        <dbReference type="ChEBI" id="CHEBI:82795"/>
        <dbReference type="EC" id="3.1.1.61"/>
    </reaction>
</comment>
<feature type="active site" evidence="4">
    <location>
        <position position="55"/>
    </location>
</feature>
<dbReference type="InterPro" id="IPR035909">
    <property type="entry name" value="CheB_C"/>
</dbReference>
<evidence type="ECO:0000313" key="6">
    <source>
        <dbReference type="Proteomes" id="UP000675920"/>
    </source>
</evidence>
<feature type="active site" evidence="4">
    <location>
        <position position="148"/>
    </location>
</feature>
<dbReference type="OrthoDB" id="9791760at2"/>
<name>A0A8B6XBJ5_9BURK</name>
<dbReference type="CDD" id="cd16433">
    <property type="entry name" value="CheB"/>
    <property type="match status" value="1"/>
</dbReference>
<dbReference type="RefSeq" id="WP_084545183.1">
    <property type="nucleotide sequence ID" value="NZ_AXWS01000015.1"/>
</dbReference>
<dbReference type="PANTHER" id="PTHR42872:SF6">
    <property type="entry name" value="PROTEIN-GLUTAMATE METHYLESTERASE_PROTEIN-GLUTAMINE GLUTAMINASE"/>
    <property type="match status" value="1"/>
</dbReference>
<evidence type="ECO:0000313" key="7">
    <source>
        <dbReference type="RefSeq" id="WP_084545183.1"/>
    </source>
</evidence>
<proteinExistence type="predicted"/>
<keyword evidence="4" id="KW-0145">Chemotaxis</keyword>
<evidence type="ECO:0000259" key="5">
    <source>
        <dbReference type="PROSITE" id="PS50122"/>
    </source>
</evidence>
<dbReference type="EC" id="3.1.1.61" evidence="2"/>
<dbReference type="InterPro" id="IPR000673">
    <property type="entry name" value="Sig_transdc_resp-reg_Me-estase"/>
</dbReference>
<dbReference type="Pfam" id="PF01339">
    <property type="entry name" value="CheB_methylest"/>
    <property type="match status" value="1"/>
</dbReference>
<dbReference type="SUPFAM" id="SSF52738">
    <property type="entry name" value="Methylesterase CheB, C-terminal domain"/>
    <property type="match status" value="1"/>
</dbReference>
<dbReference type="GO" id="GO:0005737">
    <property type="term" value="C:cytoplasm"/>
    <property type="evidence" value="ECO:0007669"/>
    <property type="project" value="InterPro"/>
</dbReference>
<protein>
    <recommendedName>
        <fullName evidence="2">protein-glutamate methylesterase</fullName>
        <ecNumber evidence="2">3.1.1.61</ecNumber>
    </recommendedName>
</protein>
<dbReference type="GO" id="GO:0008984">
    <property type="term" value="F:protein-glutamate methylesterase activity"/>
    <property type="evidence" value="ECO:0007669"/>
    <property type="project" value="UniProtKB-EC"/>
</dbReference>
<evidence type="ECO:0000256" key="3">
    <source>
        <dbReference type="ARBA" id="ARBA00048267"/>
    </source>
</evidence>
<dbReference type="PROSITE" id="PS50122">
    <property type="entry name" value="CHEB"/>
    <property type="match status" value="1"/>
</dbReference>
<organism evidence="6 7">
    <name type="scientific">Derxia gummosa DSM 723</name>
    <dbReference type="NCBI Taxonomy" id="1121388"/>
    <lineage>
        <taxon>Bacteria</taxon>
        <taxon>Pseudomonadati</taxon>
        <taxon>Pseudomonadota</taxon>
        <taxon>Betaproteobacteria</taxon>
        <taxon>Burkholderiales</taxon>
        <taxon>Alcaligenaceae</taxon>
        <taxon>Derxia</taxon>
    </lineage>
</organism>
<keyword evidence="6" id="KW-1185">Reference proteome</keyword>
<evidence type="ECO:0000256" key="4">
    <source>
        <dbReference type="PROSITE-ProRule" id="PRU00050"/>
    </source>
</evidence>